<proteinExistence type="predicted"/>
<feature type="signal peptide" evidence="5">
    <location>
        <begin position="1"/>
        <end position="23"/>
    </location>
</feature>
<comment type="caution">
    <text evidence="8">The sequence shown here is derived from an EMBL/GenBank/DDBJ whole genome shotgun (WGS) entry which is preliminary data.</text>
</comment>
<gene>
    <name evidence="8" type="ORF">HPE56_14005</name>
</gene>
<dbReference type="PANTHER" id="PTHR39210:SF1">
    <property type="entry name" value="HEPARIN-SULFATE LYASE"/>
    <property type="match status" value="1"/>
</dbReference>
<organism evidence="8 9">
    <name type="scientific">Maribacter aquimaris</name>
    <dbReference type="NCBI Taxonomy" id="2737171"/>
    <lineage>
        <taxon>Bacteria</taxon>
        <taxon>Pseudomonadati</taxon>
        <taxon>Bacteroidota</taxon>
        <taxon>Flavobacteriia</taxon>
        <taxon>Flavobacteriales</taxon>
        <taxon>Flavobacteriaceae</taxon>
        <taxon>Maribacter</taxon>
    </lineage>
</organism>
<evidence type="ECO:0000256" key="5">
    <source>
        <dbReference type="SAM" id="SignalP"/>
    </source>
</evidence>
<evidence type="ECO:0000256" key="3">
    <source>
        <dbReference type="ARBA" id="ARBA00022764"/>
    </source>
</evidence>
<dbReference type="Gene3D" id="1.50.10.100">
    <property type="entry name" value="Chondroitin AC/alginate lyase"/>
    <property type="match status" value="1"/>
</dbReference>
<accession>A0ABR7V6I2</accession>
<evidence type="ECO:0000259" key="6">
    <source>
        <dbReference type="Pfam" id="PF07940"/>
    </source>
</evidence>
<dbReference type="SUPFAM" id="SSF48230">
    <property type="entry name" value="Chondroitin AC/alginate lyase"/>
    <property type="match status" value="1"/>
</dbReference>
<dbReference type="InterPro" id="IPR012480">
    <property type="entry name" value="Hepar_II_III_C"/>
</dbReference>
<keyword evidence="2 5" id="KW-0732">Signal</keyword>
<dbReference type="Pfam" id="PF16889">
    <property type="entry name" value="Hepar_II_III_N"/>
    <property type="match status" value="1"/>
</dbReference>
<dbReference type="Gene3D" id="2.70.98.70">
    <property type="match status" value="1"/>
</dbReference>
<feature type="chain" id="PRO_5046736274" evidence="5">
    <location>
        <begin position="24"/>
        <end position="752"/>
    </location>
</feature>
<name>A0ABR7V6I2_9FLAO</name>
<dbReference type="PANTHER" id="PTHR39210">
    <property type="entry name" value="HEPARIN-SULFATE LYASE"/>
    <property type="match status" value="1"/>
</dbReference>
<dbReference type="Pfam" id="PF07940">
    <property type="entry name" value="Hepar_II_III_C"/>
    <property type="match status" value="1"/>
</dbReference>
<protein>
    <submittedName>
        <fullName evidence="8">Heparinase II/III family protein</fullName>
    </submittedName>
</protein>
<dbReference type="Proteomes" id="UP001166021">
    <property type="component" value="Unassembled WGS sequence"/>
</dbReference>
<sequence>MKCYQRLGLLLLFLTLVHSEVKAQVLPDQRVLDIETLADYLKPETRGQLQANGEITTESLAAYFRERFSERFFYDYKGFDGRLETYNTLYGNEAAHKARAMDHFNKYPAVTQWVLPFDYLNGEPVNAYALRHLARQHKMVDLALLYFNEGRDPKYIKYFVNQMKSMNTALESGDYEKIEDGNGIYEAFRSGYRISNWLWIHNMFLSEPAYTDADQLQTVATLLQHGQHLYERNEGFVPGNHQTKGMSGLAVLSILFRDFEGTDKWYDRAMLRLSEHLDKEINPDGFQFERSVHYHMSDINNYFYVYQLAQINKITVAETWEQKLKSLFSTLVKIAYPDKSAPVLQDDTEIPWAEKNDISGAMTLGYVLFNDPEFGYFATDKVDEGMYWFLSNQQVEQLRDIGKNRPSYGSLALEDTHYYIMRQGWEPNDKMMVVSAGLDADKPDHQHGDMLGIQAIANGQVVLPNYQVRYSLEDFELFKNSMVKNVALIDDELQGKQWTSNKGGSGFGKFKELPHPKVIAWESNESFDLFVGSHDGFETKDVAYTRQVVYCKDEFWIVKDNFQSNGAHDYKQIWQGHYTTELAPKILRASFPDAAGCDILQLNGVDTAMTLGARGKNWTVVSKAKKGDFNFLTLIFPYKGYSNRIDETKQQVLLNDWVVNDGKWQLEGSSANVIHKGDEAFLFGIREVKLEQLTIQASQETDLYISLQGNKLEARLLGDSKTTLTFKKGKKRNKNMTTVELVPGEHCFVDLD</sequence>
<keyword evidence="9" id="KW-1185">Reference proteome</keyword>
<evidence type="ECO:0000256" key="4">
    <source>
        <dbReference type="ARBA" id="ARBA00023239"/>
    </source>
</evidence>
<keyword evidence="3" id="KW-0574">Periplasm</keyword>
<evidence type="ECO:0000256" key="2">
    <source>
        <dbReference type="ARBA" id="ARBA00022729"/>
    </source>
</evidence>
<evidence type="ECO:0000313" key="8">
    <source>
        <dbReference type="EMBL" id="MBD0778911.1"/>
    </source>
</evidence>
<keyword evidence="4" id="KW-0456">Lyase</keyword>
<evidence type="ECO:0000256" key="1">
    <source>
        <dbReference type="ARBA" id="ARBA00004418"/>
    </source>
</evidence>
<feature type="domain" description="Heparin-sulfate lyase N-terminal" evidence="7">
    <location>
        <begin position="56"/>
        <end position="348"/>
    </location>
</feature>
<feature type="domain" description="Heparinase II/III-like C-terminal" evidence="6">
    <location>
        <begin position="408"/>
        <end position="624"/>
    </location>
</feature>
<evidence type="ECO:0000259" key="7">
    <source>
        <dbReference type="Pfam" id="PF16889"/>
    </source>
</evidence>
<dbReference type="InterPro" id="IPR008929">
    <property type="entry name" value="Chondroitin_lyas"/>
</dbReference>
<dbReference type="InterPro" id="IPR031680">
    <property type="entry name" value="Hepar_II_III_N"/>
</dbReference>
<evidence type="ECO:0000313" key="9">
    <source>
        <dbReference type="Proteomes" id="UP001166021"/>
    </source>
</evidence>
<dbReference type="EMBL" id="JABTCF010000009">
    <property type="protein sequence ID" value="MBD0778911.1"/>
    <property type="molecule type" value="Genomic_DNA"/>
</dbReference>
<dbReference type="RefSeq" id="WP_188244380.1">
    <property type="nucleotide sequence ID" value="NZ_JABTCF010000009.1"/>
</dbReference>
<reference evidence="8" key="1">
    <citation type="submission" date="2020-05" db="EMBL/GenBank/DDBJ databases">
        <title>The draft genome sequence of Maribacter sp. ANRC-HE7.</title>
        <authorList>
            <person name="Mu L."/>
        </authorList>
    </citation>
    <scope>NUCLEOTIDE SEQUENCE</scope>
    <source>
        <strain evidence="8">ANRC-HE7</strain>
    </source>
</reference>
<comment type="subcellular location">
    <subcellularLocation>
        <location evidence="1">Periplasm</location>
    </subcellularLocation>
</comment>